<evidence type="ECO:0000313" key="2">
    <source>
        <dbReference type="Proteomes" id="UP001152646"/>
    </source>
</evidence>
<protein>
    <submittedName>
        <fullName evidence="1">Uncharacterized protein</fullName>
    </submittedName>
</protein>
<dbReference type="EMBL" id="CAJVPA010000099">
    <property type="protein sequence ID" value="CAG8321594.1"/>
    <property type="molecule type" value="Genomic_DNA"/>
</dbReference>
<gene>
    <name evidence="1" type="ORF">PSALAMII_LOCUS2414</name>
</gene>
<organism evidence="1 2">
    <name type="scientific">Penicillium salamii</name>
    <dbReference type="NCBI Taxonomy" id="1612424"/>
    <lineage>
        <taxon>Eukaryota</taxon>
        <taxon>Fungi</taxon>
        <taxon>Dikarya</taxon>
        <taxon>Ascomycota</taxon>
        <taxon>Pezizomycotina</taxon>
        <taxon>Eurotiomycetes</taxon>
        <taxon>Eurotiomycetidae</taxon>
        <taxon>Eurotiales</taxon>
        <taxon>Aspergillaceae</taxon>
        <taxon>Penicillium</taxon>
    </lineage>
</organism>
<dbReference type="AlphaFoldDB" id="A0A9W4IPI2"/>
<dbReference type="Proteomes" id="UP001152646">
    <property type="component" value="Unassembled WGS sequence"/>
</dbReference>
<evidence type="ECO:0000313" key="1">
    <source>
        <dbReference type="EMBL" id="CAG8321594.1"/>
    </source>
</evidence>
<name>A0A9W4IPI2_9EURO</name>
<reference evidence="1" key="1">
    <citation type="submission" date="2021-07" db="EMBL/GenBank/DDBJ databases">
        <authorList>
            <person name="Branca A.L. A."/>
        </authorList>
    </citation>
    <scope>NUCLEOTIDE SEQUENCE</scope>
</reference>
<sequence length="54" mass="6111">MSISMNICNHKKEIMQGCHRLSNGARRGGFPAPRARADRWVRDDQGALETKETL</sequence>
<proteinExistence type="predicted"/>
<accession>A0A9W4IPI2</accession>
<comment type="caution">
    <text evidence="1">The sequence shown here is derived from an EMBL/GenBank/DDBJ whole genome shotgun (WGS) entry which is preliminary data.</text>
</comment>